<evidence type="ECO:0000256" key="4">
    <source>
        <dbReference type="ARBA" id="ARBA00022475"/>
    </source>
</evidence>
<dbReference type="Pfam" id="PF00955">
    <property type="entry name" value="HCO3_cotransp"/>
    <property type="match status" value="1"/>
</dbReference>
<feature type="compositionally biased region" description="Polar residues" evidence="10">
    <location>
        <begin position="70"/>
        <end position="85"/>
    </location>
</feature>
<reference evidence="13" key="1">
    <citation type="journal article" date="2016" name="Gene">
        <title>Expression of genes involved in the uptake of inorganic carbon in the gill of a deep-sea vesicomyid clam harboring intracellular thioautotrophic bacteria.</title>
        <authorList>
            <person name="Hongo Y."/>
            <person name="Ikuta T."/>
            <person name="Takaki Y."/>
            <person name="Shimamura S."/>
            <person name="Shigenobu S."/>
            <person name="Maruyama T."/>
            <person name="Yoshida T."/>
        </authorList>
    </citation>
    <scope>NUCLEOTIDE SEQUENCE</scope>
</reference>
<dbReference type="SUPFAM" id="SSF55804">
    <property type="entry name" value="Phoshotransferase/anion transport protein"/>
    <property type="match status" value="1"/>
</dbReference>
<evidence type="ECO:0000256" key="6">
    <source>
        <dbReference type="ARBA" id="ARBA00022989"/>
    </source>
</evidence>
<evidence type="ECO:0000256" key="7">
    <source>
        <dbReference type="ARBA" id="ARBA00023065"/>
    </source>
</evidence>
<accession>A0A146I9E9</accession>
<comment type="similarity">
    <text evidence="2 9">Belongs to the anion exchanger (TC 2.A.31) family.</text>
</comment>
<dbReference type="GO" id="GO:0008510">
    <property type="term" value="F:sodium:bicarbonate symporter activity"/>
    <property type="evidence" value="ECO:0007669"/>
    <property type="project" value="TreeGrafter"/>
</dbReference>
<dbReference type="EMBL" id="LC007959">
    <property type="protein sequence ID" value="BAU71498.1"/>
    <property type="molecule type" value="mRNA"/>
</dbReference>
<protein>
    <recommendedName>
        <fullName evidence="9">Anion exchange protein</fullName>
    </recommendedName>
</protein>
<name>A0A146I9E9_9BIVA</name>
<dbReference type="FunFam" id="1.10.287.570:FF:000001">
    <property type="entry name" value="Anion exchange protein"/>
    <property type="match status" value="1"/>
</dbReference>
<dbReference type="PANTHER" id="PTHR11453:SF36">
    <property type="entry name" value="ANION EXCHANGE PROTEIN"/>
    <property type="match status" value="1"/>
</dbReference>
<keyword evidence="5 9" id="KW-0812">Transmembrane</keyword>
<comment type="subcellular location">
    <subcellularLocation>
        <location evidence="1">Basolateral cell membrane</location>
        <topology evidence="1">Multi-pass membrane protein</topology>
    </subcellularLocation>
    <subcellularLocation>
        <location evidence="9">Membrane</location>
        <topology evidence="9">Multi-pass membrane protein</topology>
    </subcellularLocation>
</comment>
<feature type="transmembrane region" description="Helical" evidence="9">
    <location>
        <begin position="859"/>
        <end position="883"/>
    </location>
</feature>
<dbReference type="Gene3D" id="3.40.930.10">
    <property type="entry name" value="Mannitol-specific EII, Chain A"/>
    <property type="match status" value="1"/>
</dbReference>
<evidence type="ECO:0000259" key="11">
    <source>
        <dbReference type="Pfam" id="PF00955"/>
    </source>
</evidence>
<feature type="region of interest" description="Disordered" evidence="10">
    <location>
        <begin position="424"/>
        <end position="453"/>
    </location>
</feature>
<feature type="transmembrane region" description="Helical" evidence="9">
    <location>
        <begin position="818"/>
        <end position="838"/>
    </location>
</feature>
<evidence type="ECO:0000256" key="1">
    <source>
        <dbReference type="ARBA" id="ARBA00004554"/>
    </source>
</evidence>
<dbReference type="GO" id="GO:0016323">
    <property type="term" value="C:basolateral plasma membrane"/>
    <property type="evidence" value="ECO:0007669"/>
    <property type="project" value="UniProtKB-SubCell"/>
</dbReference>
<dbReference type="AlphaFoldDB" id="A0A146I9E9"/>
<evidence type="ECO:0000256" key="3">
    <source>
        <dbReference type="ARBA" id="ARBA00022448"/>
    </source>
</evidence>
<keyword evidence="8 9" id="KW-0472">Membrane</keyword>
<dbReference type="InterPro" id="IPR011531">
    <property type="entry name" value="HCO3_transpt-like_TM_dom"/>
</dbReference>
<feature type="transmembrane region" description="Helical" evidence="9">
    <location>
        <begin position="731"/>
        <end position="749"/>
    </location>
</feature>
<feature type="domain" description="Band 3 cytoplasmic" evidence="12">
    <location>
        <begin position="104"/>
        <end position="426"/>
    </location>
</feature>
<feature type="transmembrane region" description="Helical" evidence="9">
    <location>
        <begin position="588"/>
        <end position="611"/>
    </location>
</feature>
<dbReference type="InterPro" id="IPR003020">
    <property type="entry name" value="HCO3_transpt_euk"/>
</dbReference>
<dbReference type="Gene3D" id="1.10.287.570">
    <property type="entry name" value="Helical hairpin bin"/>
    <property type="match status" value="1"/>
</dbReference>
<organism evidence="13">
    <name type="scientific">Phreagena okutanii</name>
    <dbReference type="NCBI Taxonomy" id="1298646"/>
    <lineage>
        <taxon>Eukaryota</taxon>
        <taxon>Metazoa</taxon>
        <taxon>Spiralia</taxon>
        <taxon>Lophotrochozoa</taxon>
        <taxon>Mollusca</taxon>
        <taxon>Bivalvia</taxon>
        <taxon>Autobranchia</taxon>
        <taxon>Heteroconchia</taxon>
        <taxon>Euheterodonta</taxon>
        <taxon>Imparidentia</taxon>
        <taxon>Neoheterodontei</taxon>
        <taxon>Venerida</taxon>
        <taxon>Glossoidea</taxon>
        <taxon>Vesicomyidae</taxon>
        <taxon>Phreagena</taxon>
    </lineage>
</organism>
<keyword evidence="7 9" id="KW-0406">Ion transport</keyword>
<feature type="region of interest" description="Disordered" evidence="10">
    <location>
        <begin position="56"/>
        <end position="85"/>
    </location>
</feature>
<keyword evidence="4" id="KW-1003">Cell membrane</keyword>
<dbReference type="NCBIfam" id="TIGR00834">
    <property type="entry name" value="ae"/>
    <property type="match status" value="1"/>
</dbReference>
<dbReference type="GO" id="GO:0008509">
    <property type="term" value="F:monoatomic anion transmembrane transporter activity"/>
    <property type="evidence" value="ECO:0007669"/>
    <property type="project" value="InterPro"/>
</dbReference>
<comment type="caution">
    <text evidence="9">Lacks conserved residue(s) required for the propagation of feature annotation.</text>
</comment>
<evidence type="ECO:0000256" key="8">
    <source>
        <dbReference type="ARBA" id="ARBA00023136"/>
    </source>
</evidence>
<evidence type="ECO:0000259" key="12">
    <source>
        <dbReference type="Pfam" id="PF07565"/>
    </source>
</evidence>
<dbReference type="InterPro" id="IPR003024">
    <property type="entry name" value="Na/HCO3_transpt"/>
</dbReference>
<feature type="compositionally biased region" description="Basic residues" evidence="10">
    <location>
        <begin position="56"/>
        <end position="69"/>
    </location>
</feature>
<feature type="region of interest" description="Disordered" evidence="10">
    <location>
        <begin position="1"/>
        <end position="25"/>
    </location>
</feature>
<dbReference type="Pfam" id="PF07565">
    <property type="entry name" value="Band_3_cyto"/>
    <property type="match status" value="1"/>
</dbReference>
<feature type="transmembrane region" description="Helical" evidence="9">
    <location>
        <begin position="505"/>
        <end position="527"/>
    </location>
</feature>
<dbReference type="PRINTS" id="PR01232">
    <property type="entry name" value="NAHCO3TRSPRT"/>
</dbReference>
<feature type="transmembrane region" description="Helical" evidence="9">
    <location>
        <begin position="761"/>
        <end position="785"/>
    </location>
</feature>
<gene>
    <name evidence="13" type="primary">slc4co4</name>
</gene>
<evidence type="ECO:0000256" key="5">
    <source>
        <dbReference type="ARBA" id="ARBA00022692"/>
    </source>
</evidence>
<dbReference type="GO" id="GO:0005452">
    <property type="term" value="F:solute:inorganic anion antiporter activity"/>
    <property type="evidence" value="ECO:0007669"/>
    <property type="project" value="InterPro"/>
</dbReference>
<keyword evidence="6 9" id="KW-1133">Transmembrane helix</keyword>
<dbReference type="GO" id="GO:0051453">
    <property type="term" value="P:regulation of intracellular pH"/>
    <property type="evidence" value="ECO:0007669"/>
    <property type="project" value="TreeGrafter"/>
</dbReference>
<dbReference type="InterPro" id="IPR016152">
    <property type="entry name" value="PTrfase/Anion_transptr"/>
</dbReference>
<dbReference type="InterPro" id="IPR013769">
    <property type="entry name" value="Band3_cytoplasmic_dom"/>
</dbReference>
<evidence type="ECO:0000313" key="13">
    <source>
        <dbReference type="EMBL" id="BAU71498.1"/>
    </source>
</evidence>
<sequence>MDSSSPPRPAGEGQSPGLPLRDMGSFVHATTVSDAEIKDHRSADTVYVGLHLPRHNHHHRGQKHHKRKSTQPQQESSLTEATRPSQHVQFLLGEEEGDEEHRPHDLFCELGELFTHEGEMEWKETARWIKFEEDVEEGGERWSKPHVATLSLHSLFELRSCLHNGTVILDMDVQFFFQIVDITLDNWCASNQLEETLKDQVRDILLQRHHHLNEKHDRKHHDNSSSKMHLPFVRSLADIGRKYSLPREMHNHHGDDTKSKMKGVKTMPNFNQIPSNDSNPKMESALGSNLKRNASSGADLHDTASSVKLNTHFMKKIPPGSEAANILCGEVDFLNHMIVAFIRLKSSSVMADLTEVPVPTKFMFILLGPPGNQSRYHEIGRSIATIMTDEVFHDVAYHAHNRDDLLAGIDEFLDQVTVLPPGEWDPSIRIEPPKSVPSQEGRKTGEAQKPLPNGKVVAEEVEESHGQDPALTRTGRLFGGLIQDIKRKAPFYPSDLKDAFHVQSLASFMFLYFACLTPVITFGGLLADATNNDLGALESLLAGCIVGVLYALFSGQPLTILGSTGPVLVFETILFKLSSDNDWYYLSFRWWVGMWTGLILLIMVAFDLSALVRYITRFTEESFAALISLIFIKEAIGKLFDITEKAPVNLDPGVSPFHHCICIAPNASVTSATVTSLVTNISTTTIATVTGNITLAPTTLPNIEWHMIPRDHCEQHGGSLVGDGCKHIADVFFFSCLLFIGTFAIAYMFKLSRNSRWFPTWVRTIISDFAVILAIVLMISFDAIIGLDTPKLDVPDKFHPTNHLTRGWVISPFHEKNPKWLCIAALLPALLATILLFMDQQITAVIVNRKENKLEKGCGYHLDLLLVAILIMINSILGLPYFVAATVLSINHVMSLKKESSCTAPGEKAQISGSKGAACDGSRYILNDRFIRVPHFCFKVYSDGGPVRCVPLHGYFLVEGDAAGEPYHDPLHAHEVPARLCLPPSRENTKSALLHIHTGVVSYIAVGHQDFQINIHCIPYHGFSHVLHKEGIGLCVYTIRAEMVGRHHAGD</sequence>
<feature type="domain" description="Bicarbonate transporter-like transmembrane" evidence="11">
    <location>
        <begin position="476"/>
        <end position="913"/>
    </location>
</feature>
<dbReference type="PANTHER" id="PTHR11453">
    <property type="entry name" value="ANION EXCHANGE PROTEIN"/>
    <property type="match status" value="1"/>
</dbReference>
<evidence type="ECO:0000256" key="10">
    <source>
        <dbReference type="SAM" id="MobiDB-lite"/>
    </source>
</evidence>
<feature type="transmembrane region" description="Helical" evidence="9">
    <location>
        <begin position="534"/>
        <end position="553"/>
    </location>
</feature>
<evidence type="ECO:0000256" key="9">
    <source>
        <dbReference type="RuleBase" id="RU362035"/>
    </source>
</evidence>
<evidence type="ECO:0000256" key="2">
    <source>
        <dbReference type="ARBA" id="ARBA00010993"/>
    </source>
</evidence>
<proteinExistence type="evidence at transcript level"/>
<dbReference type="PRINTS" id="PR01231">
    <property type="entry name" value="HCO3TRNSPORT"/>
</dbReference>
<keyword evidence="3 9" id="KW-0813">Transport</keyword>